<organism evidence="1 2">
    <name type="scientific">Eragrostis curvula</name>
    <name type="common">weeping love grass</name>
    <dbReference type="NCBI Taxonomy" id="38414"/>
    <lineage>
        <taxon>Eukaryota</taxon>
        <taxon>Viridiplantae</taxon>
        <taxon>Streptophyta</taxon>
        <taxon>Embryophyta</taxon>
        <taxon>Tracheophyta</taxon>
        <taxon>Spermatophyta</taxon>
        <taxon>Magnoliopsida</taxon>
        <taxon>Liliopsida</taxon>
        <taxon>Poales</taxon>
        <taxon>Poaceae</taxon>
        <taxon>PACMAD clade</taxon>
        <taxon>Chloridoideae</taxon>
        <taxon>Eragrostideae</taxon>
        <taxon>Eragrostidinae</taxon>
        <taxon>Eragrostis</taxon>
    </lineage>
</organism>
<feature type="non-terminal residue" evidence="1">
    <location>
        <position position="1"/>
    </location>
</feature>
<dbReference type="Gramene" id="TVU30063">
    <property type="protein sequence ID" value="TVU30063"/>
    <property type="gene ID" value="EJB05_21669"/>
</dbReference>
<reference evidence="1 2" key="1">
    <citation type="journal article" date="2019" name="Sci. Rep.">
        <title>A high-quality genome of Eragrostis curvula grass provides insights into Poaceae evolution and supports new strategies to enhance forage quality.</title>
        <authorList>
            <person name="Carballo J."/>
            <person name="Santos B.A.C.M."/>
            <person name="Zappacosta D."/>
            <person name="Garbus I."/>
            <person name="Selva J.P."/>
            <person name="Gallo C.A."/>
            <person name="Diaz A."/>
            <person name="Albertini E."/>
            <person name="Caccamo M."/>
            <person name="Echenique V."/>
        </authorList>
    </citation>
    <scope>NUCLEOTIDE SEQUENCE [LARGE SCALE GENOMIC DNA]</scope>
    <source>
        <strain evidence="2">cv. Victoria</strain>
        <tissue evidence="1">Leaf</tissue>
    </source>
</reference>
<dbReference type="Proteomes" id="UP000324897">
    <property type="component" value="Chromosome 1"/>
</dbReference>
<protein>
    <submittedName>
        <fullName evidence="1">Uncharacterized protein</fullName>
    </submittedName>
</protein>
<accession>A0A5J9V236</accession>
<comment type="caution">
    <text evidence="1">The sequence shown here is derived from an EMBL/GenBank/DDBJ whole genome shotgun (WGS) entry which is preliminary data.</text>
</comment>
<proteinExistence type="predicted"/>
<keyword evidence="2" id="KW-1185">Reference proteome</keyword>
<sequence length="64" mass="6743">MGFVNGSSTGSLALVDRSGKLGERRQLEVVGLCLPVAIDAWRGNSEMVDASLFVSFSPKMGANL</sequence>
<dbReference type="AlphaFoldDB" id="A0A5J9V236"/>
<evidence type="ECO:0000313" key="2">
    <source>
        <dbReference type="Proteomes" id="UP000324897"/>
    </source>
</evidence>
<name>A0A5J9V236_9POAL</name>
<evidence type="ECO:0000313" key="1">
    <source>
        <dbReference type="EMBL" id="TVU30063.1"/>
    </source>
</evidence>
<dbReference type="EMBL" id="RWGY01000011">
    <property type="protein sequence ID" value="TVU30063.1"/>
    <property type="molecule type" value="Genomic_DNA"/>
</dbReference>
<gene>
    <name evidence="1" type="ORF">EJB05_21669</name>
</gene>